<evidence type="ECO:0000313" key="2">
    <source>
        <dbReference type="EMBL" id="EFT83451.1"/>
    </source>
</evidence>
<dbReference type="Gene3D" id="3.40.470.10">
    <property type="entry name" value="Uracil-DNA glycosylase-like domain"/>
    <property type="match status" value="1"/>
</dbReference>
<dbReference type="PANTHER" id="PTHR42160:SF1">
    <property type="entry name" value="URACIL-DNA GLYCOSYLASE SUPERFAMILY PROTEIN"/>
    <property type="match status" value="1"/>
</dbReference>
<reference evidence="2 3" key="1">
    <citation type="submission" date="2010-12" db="EMBL/GenBank/DDBJ databases">
        <authorList>
            <person name="Muzny D."/>
            <person name="Qin X."/>
            <person name="Buhay C."/>
            <person name="Dugan-Rocha S."/>
            <person name="Ding Y."/>
            <person name="Chen G."/>
            <person name="Hawes A."/>
            <person name="Holder M."/>
            <person name="Jhangiani S."/>
            <person name="Johnson A."/>
            <person name="Khan Z."/>
            <person name="Li Z."/>
            <person name="Liu W."/>
            <person name="Liu X."/>
            <person name="Perez L."/>
            <person name="Shen H."/>
            <person name="Wang Q."/>
            <person name="Watt J."/>
            <person name="Xi L."/>
            <person name="Xin Y."/>
            <person name="Zhou J."/>
            <person name="Deng J."/>
            <person name="Jiang H."/>
            <person name="Liu Y."/>
            <person name="Qu J."/>
            <person name="Song X.-Z."/>
            <person name="Zhang L."/>
            <person name="Villasana D."/>
            <person name="Johnson A."/>
            <person name="Liu J."/>
            <person name="Liyanage D."/>
            <person name="Lorensuhewa L."/>
            <person name="Robinson T."/>
            <person name="Song A."/>
            <person name="Song B.-B."/>
            <person name="Dinh H."/>
            <person name="Thornton R."/>
            <person name="Coyle M."/>
            <person name="Francisco L."/>
            <person name="Jackson L."/>
            <person name="Javaid M."/>
            <person name="Korchina V."/>
            <person name="Kovar C."/>
            <person name="Mata R."/>
            <person name="Mathew T."/>
            <person name="Ngo R."/>
            <person name="Nguyen L."/>
            <person name="Nguyen N."/>
            <person name="Okwuonu G."/>
            <person name="Ongeri F."/>
            <person name="Pham C."/>
            <person name="Simmons D."/>
            <person name="Wilczek-Boney K."/>
            <person name="Hale W."/>
            <person name="Jakkamsetti A."/>
            <person name="Pham P."/>
            <person name="Ruth R."/>
            <person name="San Lucas F."/>
            <person name="Warren J."/>
            <person name="Zhang J."/>
            <person name="Zhao Z."/>
            <person name="Zhou C."/>
            <person name="Zhu D."/>
            <person name="Lee S."/>
            <person name="Bess C."/>
            <person name="Blankenburg K."/>
            <person name="Forbes L."/>
            <person name="Fu Q."/>
            <person name="Gubbala S."/>
            <person name="Hirani K."/>
            <person name="Jayaseelan J.C."/>
            <person name="Lara F."/>
            <person name="Munidasa M."/>
            <person name="Palculict T."/>
            <person name="Patil S."/>
            <person name="Pu L.-L."/>
            <person name="Saada N."/>
            <person name="Tang L."/>
            <person name="Weissenberger G."/>
            <person name="Zhu Y."/>
            <person name="Hemphill L."/>
            <person name="Shang Y."/>
            <person name="Youmans B."/>
            <person name="Ayvaz T."/>
            <person name="Ross M."/>
            <person name="Santibanez J."/>
            <person name="Aqrawi P."/>
            <person name="Gross S."/>
            <person name="Joshi V."/>
            <person name="Fowler G."/>
            <person name="Nazareth L."/>
            <person name="Reid J."/>
            <person name="Worley K."/>
            <person name="Petrosino J."/>
            <person name="Highlander S."/>
            <person name="Gibbs R."/>
        </authorList>
    </citation>
    <scope>NUCLEOTIDE SEQUENCE [LARGE SCALE GENOMIC DNA]</scope>
    <source>
        <strain evidence="2 3">DSM 10105</strain>
    </source>
</reference>
<name>E6K0X0_PARDN</name>
<dbReference type="RefSeq" id="WP_006288870.1">
    <property type="nucleotide sequence ID" value="NZ_AP012333.1"/>
</dbReference>
<dbReference type="InterPro" id="IPR047124">
    <property type="entry name" value="HI_0220.2"/>
</dbReference>
<dbReference type="SMART" id="SM00987">
    <property type="entry name" value="UreE_C"/>
    <property type="match status" value="1"/>
</dbReference>
<dbReference type="Pfam" id="PF03167">
    <property type="entry name" value="UDG"/>
    <property type="match status" value="1"/>
</dbReference>
<evidence type="ECO:0000313" key="3">
    <source>
        <dbReference type="Proteomes" id="UP000004946"/>
    </source>
</evidence>
<dbReference type="CDD" id="cd10033">
    <property type="entry name" value="UDG_like"/>
    <property type="match status" value="1"/>
</dbReference>
<proteinExistence type="predicted"/>
<dbReference type="SMART" id="SM00986">
    <property type="entry name" value="UDG"/>
    <property type="match status" value="1"/>
</dbReference>
<dbReference type="InterPro" id="IPR036895">
    <property type="entry name" value="Uracil-DNA_glycosylase-like_sf"/>
</dbReference>
<dbReference type="EMBL" id="AEON01000001">
    <property type="protein sequence ID" value="EFT83451.1"/>
    <property type="molecule type" value="Genomic_DNA"/>
</dbReference>
<dbReference type="InterPro" id="IPR005122">
    <property type="entry name" value="Uracil-DNA_glycosylase-like"/>
</dbReference>
<dbReference type="SUPFAM" id="SSF52141">
    <property type="entry name" value="Uracil-DNA glycosylase-like"/>
    <property type="match status" value="1"/>
</dbReference>
<dbReference type="PANTHER" id="PTHR42160">
    <property type="entry name" value="URACIL-DNA GLYCOSYLASE SUPERFAMILY PROTEIN"/>
    <property type="match status" value="1"/>
</dbReference>
<dbReference type="eggNOG" id="COG1573">
    <property type="taxonomic scope" value="Bacteria"/>
</dbReference>
<dbReference type="Proteomes" id="UP000004946">
    <property type="component" value="Chromosome"/>
</dbReference>
<dbReference type="KEGG" id="pdo:PSDT_1142"/>
<accession>E6K0X0</accession>
<dbReference type="PATRIC" id="fig|864564.6.peg.1255"/>
<comment type="caution">
    <text evidence="2">The sequence shown here is derived from an EMBL/GenBank/DDBJ whole genome shotgun (WGS) entry which is preliminary data.</text>
</comment>
<protein>
    <recommendedName>
        <fullName evidence="1">Uracil-DNA glycosylase-like domain-containing protein</fullName>
    </recommendedName>
</protein>
<dbReference type="HOGENOM" id="CLU_075800_0_0_11"/>
<feature type="domain" description="Uracil-DNA glycosylase-like" evidence="1">
    <location>
        <begin position="29"/>
        <end position="186"/>
    </location>
</feature>
<keyword evidence="3" id="KW-1185">Reference proteome</keyword>
<dbReference type="AlphaFoldDB" id="E6K0X0"/>
<organism evidence="2 3">
    <name type="scientific">Parascardovia denticolens DSM 10105 = JCM 12538</name>
    <dbReference type="NCBI Taxonomy" id="864564"/>
    <lineage>
        <taxon>Bacteria</taxon>
        <taxon>Bacillati</taxon>
        <taxon>Actinomycetota</taxon>
        <taxon>Actinomycetes</taxon>
        <taxon>Bifidobacteriales</taxon>
        <taxon>Bifidobacteriaceae</taxon>
        <taxon>Parascardovia</taxon>
    </lineage>
</organism>
<evidence type="ECO:0000259" key="1">
    <source>
        <dbReference type="SMART" id="SM00986"/>
    </source>
</evidence>
<sequence length="196" mass="22937">MTDSFPKIFEDIKADEQNADYTRQGIDPLYIVNQQARLVIIGQAPGRIAQETRQTWNDHSGDKLREWMGVDRETFYTSPCIAIMPMDFYFPGAGKSGDLPPRPGFAEKWHPRLLKLMPKIELSLLVGTYAVHAYLHQKNSVKLTDIIRDYDRYLPEFMPLAHPSWHNQLWLKKNPWYQEEVIPLLQERIRGILNEE</sequence>
<gene>
    <name evidence="2" type="ORF">HMPREF0620_0456</name>
</gene>